<keyword evidence="6 7" id="KW-0456">Lyase</keyword>
<feature type="binding site" evidence="7">
    <location>
        <begin position="46"/>
        <end position="47"/>
    </location>
    <ligand>
        <name>4-CDP-2-C-methyl-D-erythritol 2-phosphate</name>
        <dbReference type="ChEBI" id="CHEBI:57919"/>
    </ligand>
</feature>
<proteinExistence type="inferred from homology"/>
<evidence type="ECO:0000256" key="3">
    <source>
        <dbReference type="ARBA" id="ARBA00012579"/>
    </source>
</evidence>
<dbReference type="PANTHER" id="PTHR43181:SF1">
    <property type="entry name" value="2-C-METHYL-D-ERYTHRITOL 2,4-CYCLODIPHOSPHATE SYNTHASE, CHLOROPLASTIC"/>
    <property type="match status" value="1"/>
</dbReference>
<feature type="site" description="Transition state stabilizer" evidence="7">
    <location>
        <position position="145"/>
    </location>
</feature>
<feature type="binding site" evidence="7">
    <location>
        <begin position="20"/>
        <end position="22"/>
    </location>
    <ligand>
        <name>4-CDP-2-C-methyl-D-erythritol 2-phosphate</name>
        <dbReference type="ChEBI" id="CHEBI:57919"/>
    </ligand>
</feature>
<dbReference type="CDD" id="cd00554">
    <property type="entry name" value="MECDP_synthase"/>
    <property type="match status" value="1"/>
</dbReference>
<evidence type="ECO:0000256" key="8">
    <source>
        <dbReference type="RuleBase" id="RU004395"/>
    </source>
</evidence>
<dbReference type="KEGG" id="gaw:V144x_48340"/>
<dbReference type="InterPro" id="IPR020555">
    <property type="entry name" value="MECDP_synthase_CS"/>
</dbReference>
<gene>
    <name evidence="7 10" type="primary">ispF</name>
    <name evidence="10" type="ORF">V144x_48340</name>
</gene>
<protein>
    <recommendedName>
        <fullName evidence="3 7">2-C-methyl-D-erythritol 2,4-cyclodiphosphate synthase</fullName>
        <shortName evidence="7">MECDP-synthase</shortName>
        <shortName evidence="7">MECPP-synthase</shortName>
        <shortName evidence="7">MECPS</shortName>
        <ecNumber evidence="3 7">4.6.1.12</ecNumber>
    </recommendedName>
</protein>
<dbReference type="RefSeq" id="WP_144988721.1">
    <property type="nucleotide sequence ID" value="NZ_CP037920.1"/>
</dbReference>
<feature type="binding site" evidence="7">
    <location>
        <position position="20"/>
    </location>
    <ligand>
        <name>a divalent metal cation</name>
        <dbReference type="ChEBI" id="CHEBI:60240"/>
    </ligand>
</feature>
<feature type="binding site" evidence="7">
    <location>
        <begin position="73"/>
        <end position="77"/>
    </location>
    <ligand>
        <name>4-CDP-2-C-methyl-D-erythritol 2-phosphate</name>
        <dbReference type="ChEBI" id="CHEBI:57919"/>
    </ligand>
</feature>
<dbReference type="AlphaFoldDB" id="A0A517W229"/>
<dbReference type="NCBIfam" id="TIGR00151">
    <property type="entry name" value="ispF"/>
    <property type="match status" value="1"/>
</dbReference>
<accession>A0A517W229</accession>
<evidence type="ECO:0000313" key="11">
    <source>
        <dbReference type="Proteomes" id="UP000318704"/>
    </source>
</evidence>
<comment type="pathway">
    <text evidence="2 7">Isoprenoid biosynthesis; isopentenyl diphosphate biosynthesis via DXP pathway; isopentenyl diphosphate from 1-deoxy-D-xylulose 5-phosphate: step 4/6.</text>
</comment>
<dbReference type="GO" id="GO:0019288">
    <property type="term" value="P:isopentenyl diphosphate biosynthetic process, methylerythritol 4-phosphate pathway"/>
    <property type="evidence" value="ECO:0007669"/>
    <property type="project" value="UniProtKB-UniRule"/>
</dbReference>
<dbReference type="GO" id="GO:0016114">
    <property type="term" value="P:terpenoid biosynthetic process"/>
    <property type="evidence" value="ECO:0007669"/>
    <property type="project" value="InterPro"/>
</dbReference>
<dbReference type="EC" id="4.6.1.12" evidence="3 7"/>
<comment type="similarity">
    <text evidence="7 8">Belongs to the IspF family.</text>
</comment>
<evidence type="ECO:0000256" key="7">
    <source>
        <dbReference type="HAMAP-Rule" id="MF_00107"/>
    </source>
</evidence>
<feature type="binding site" evidence="7">
    <location>
        <position position="154"/>
    </location>
    <ligand>
        <name>4-CDP-2-C-methyl-D-erythritol 2-phosphate</name>
        <dbReference type="ChEBI" id="CHEBI:57919"/>
    </ligand>
</feature>
<dbReference type="Proteomes" id="UP000318704">
    <property type="component" value="Chromosome"/>
</dbReference>
<comment type="function">
    <text evidence="7">Involved in the biosynthesis of isopentenyl diphosphate (IPP) and dimethylallyl diphosphate (DMAPP), two major building blocks of isoprenoid compounds. Catalyzes the conversion of 4-diphosphocytidyl-2-C-methyl-D-erythritol 2-phosphate (CDP-ME2P) to 2-C-methyl-D-erythritol 2,4-cyclodiphosphate (ME-CPP) with a corresponding release of cytidine 5-monophosphate (CMP).</text>
</comment>
<evidence type="ECO:0000256" key="1">
    <source>
        <dbReference type="ARBA" id="ARBA00000200"/>
    </source>
</evidence>
<evidence type="ECO:0000256" key="2">
    <source>
        <dbReference type="ARBA" id="ARBA00004709"/>
    </source>
</evidence>
<dbReference type="GO" id="GO:0008685">
    <property type="term" value="F:2-C-methyl-D-erythritol 2,4-cyclodiphosphate synthase activity"/>
    <property type="evidence" value="ECO:0007669"/>
    <property type="project" value="UniProtKB-UniRule"/>
</dbReference>
<comment type="catalytic activity">
    <reaction evidence="1 7 8">
        <text>4-CDP-2-C-methyl-D-erythritol 2-phosphate = 2-C-methyl-D-erythritol 2,4-cyclic diphosphate + CMP</text>
        <dbReference type="Rhea" id="RHEA:23864"/>
        <dbReference type="ChEBI" id="CHEBI:57919"/>
        <dbReference type="ChEBI" id="CHEBI:58483"/>
        <dbReference type="ChEBI" id="CHEBI:60377"/>
        <dbReference type="EC" id="4.6.1.12"/>
    </reaction>
</comment>
<reference evidence="10 11" key="1">
    <citation type="submission" date="2019-03" db="EMBL/GenBank/DDBJ databases">
        <title>Deep-cultivation of Planctomycetes and their phenomic and genomic characterization uncovers novel biology.</title>
        <authorList>
            <person name="Wiegand S."/>
            <person name="Jogler M."/>
            <person name="Boedeker C."/>
            <person name="Pinto D."/>
            <person name="Vollmers J."/>
            <person name="Rivas-Marin E."/>
            <person name="Kohn T."/>
            <person name="Peeters S.H."/>
            <person name="Heuer A."/>
            <person name="Rast P."/>
            <person name="Oberbeckmann S."/>
            <person name="Bunk B."/>
            <person name="Jeske O."/>
            <person name="Meyerdierks A."/>
            <person name="Storesund J.E."/>
            <person name="Kallscheuer N."/>
            <person name="Luecker S."/>
            <person name="Lage O.M."/>
            <person name="Pohl T."/>
            <person name="Merkel B.J."/>
            <person name="Hornburger P."/>
            <person name="Mueller R.-W."/>
            <person name="Bruemmer F."/>
            <person name="Labrenz M."/>
            <person name="Spormann A.M."/>
            <person name="Op den Camp H."/>
            <person name="Overmann J."/>
            <person name="Amann R."/>
            <person name="Jetten M.S.M."/>
            <person name="Mascher T."/>
            <person name="Medema M.H."/>
            <person name="Devos D.P."/>
            <person name="Kaster A.-K."/>
            <person name="Ovreas L."/>
            <person name="Rohde M."/>
            <person name="Galperin M.Y."/>
            <person name="Jogler C."/>
        </authorList>
    </citation>
    <scope>NUCLEOTIDE SEQUENCE [LARGE SCALE GENOMIC DNA]</scope>
    <source>
        <strain evidence="10 11">V144</strain>
    </source>
</reference>
<keyword evidence="5 7" id="KW-0414">Isoprene biosynthesis</keyword>
<keyword evidence="4 7" id="KW-0479">Metal-binding</keyword>
<feature type="binding site" evidence="7">
    <location>
        <begin position="68"/>
        <end position="70"/>
    </location>
    <ligand>
        <name>4-CDP-2-C-methyl-D-erythritol 2-phosphate</name>
        <dbReference type="ChEBI" id="CHEBI:57919"/>
    </ligand>
</feature>
<feature type="domain" description="2-C-methyl-D-erythritol 2,4-cyclodiphosphate synthase" evidence="9">
    <location>
        <begin position="13"/>
        <end position="166"/>
    </location>
</feature>
<feature type="site" description="Transition state stabilizer" evidence="7">
    <location>
        <position position="46"/>
    </location>
</feature>
<feature type="binding site" evidence="7">
    <location>
        <position position="54"/>
    </location>
    <ligand>
        <name>a divalent metal cation</name>
        <dbReference type="ChEBI" id="CHEBI:60240"/>
    </ligand>
</feature>
<dbReference type="Gene3D" id="3.30.1330.50">
    <property type="entry name" value="2-C-methyl-D-erythritol 2,4-cyclodiphosphate synthase"/>
    <property type="match status" value="1"/>
</dbReference>
<evidence type="ECO:0000313" key="10">
    <source>
        <dbReference type="EMBL" id="QDT99323.1"/>
    </source>
</evidence>
<sequence length="173" mass="18937">MASQQISDNLPEIRIGSGQDCHRLESGYQLILGGVPIDFDMGLVGHSDADVLLHAITDALLGAAGLGDIGEMFPNTDDRWKDADSRNLLMTAYQEVQKADWQIVNLDCTISAERPKLAGYKPSIRKSIAKTLNIHEQQINIKAKTGERVGPVGRQEAMTADAIVLLTREKQNN</sequence>
<comment type="subunit">
    <text evidence="7">Homotrimer.</text>
</comment>
<name>A0A517W229_9PLAN</name>
<dbReference type="InterPro" id="IPR003526">
    <property type="entry name" value="MECDP_synthase"/>
</dbReference>
<dbReference type="UniPathway" id="UPA00056">
    <property type="reaction ID" value="UER00095"/>
</dbReference>
<dbReference type="PROSITE" id="PS01350">
    <property type="entry name" value="ISPF"/>
    <property type="match status" value="1"/>
</dbReference>
<dbReference type="PANTHER" id="PTHR43181">
    <property type="entry name" value="2-C-METHYL-D-ERYTHRITOL 2,4-CYCLODIPHOSPHATE SYNTHASE, CHLOROPLASTIC"/>
    <property type="match status" value="1"/>
</dbReference>
<dbReference type="InterPro" id="IPR036571">
    <property type="entry name" value="MECDP_synthase_sf"/>
</dbReference>
<dbReference type="HAMAP" id="MF_00107">
    <property type="entry name" value="IspF"/>
    <property type="match status" value="1"/>
</dbReference>
<comment type="cofactor">
    <cofactor evidence="7">
        <name>a divalent metal cation</name>
        <dbReference type="ChEBI" id="CHEBI:60240"/>
    </cofactor>
    <text evidence="7">Binds 1 divalent metal cation per subunit.</text>
</comment>
<dbReference type="SUPFAM" id="SSF69765">
    <property type="entry name" value="IpsF-like"/>
    <property type="match status" value="1"/>
</dbReference>
<evidence type="ECO:0000256" key="4">
    <source>
        <dbReference type="ARBA" id="ARBA00022723"/>
    </source>
</evidence>
<dbReference type="Pfam" id="PF02542">
    <property type="entry name" value="YgbB"/>
    <property type="match status" value="1"/>
</dbReference>
<dbReference type="GO" id="GO:0046872">
    <property type="term" value="F:metal ion binding"/>
    <property type="evidence" value="ECO:0007669"/>
    <property type="project" value="UniProtKB-KW"/>
</dbReference>
<comment type="caution">
    <text evidence="7">Lacks conserved residue(s) required for the propagation of feature annotation.</text>
</comment>
<feature type="binding site" evidence="7">
    <location>
        <position position="22"/>
    </location>
    <ligand>
        <name>a divalent metal cation</name>
        <dbReference type="ChEBI" id="CHEBI:60240"/>
    </ligand>
</feature>
<organism evidence="10 11">
    <name type="scientific">Gimesia aquarii</name>
    <dbReference type="NCBI Taxonomy" id="2527964"/>
    <lineage>
        <taxon>Bacteria</taxon>
        <taxon>Pseudomonadati</taxon>
        <taxon>Planctomycetota</taxon>
        <taxon>Planctomycetia</taxon>
        <taxon>Planctomycetales</taxon>
        <taxon>Planctomycetaceae</taxon>
        <taxon>Gimesia</taxon>
    </lineage>
</organism>
<evidence type="ECO:0000256" key="6">
    <source>
        <dbReference type="ARBA" id="ARBA00023239"/>
    </source>
</evidence>
<evidence type="ECO:0000256" key="5">
    <source>
        <dbReference type="ARBA" id="ARBA00023229"/>
    </source>
</evidence>
<evidence type="ECO:0000259" key="9">
    <source>
        <dbReference type="Pfam" id="PF02542"/>
    </source>
</evidence>
<dbReference type="EMBL" id="CP037920">
    <property type="protein sequence ID" value="QDT99323.1"/>
    <property type="molecule type" value="Genomic_DNA"/>
</dbReference>